<dbReference type="InterPro" id="IPR001959">
    <property type="entry name" value="Transposase"/>
</dbReference>
<evidence type="ECO:0000256" key="1">
    <source>
        <dbReference type="ARBA" id="ARBA00008761"/>
    </source>
</evidence>
<keyword evidence="8" id="KW-0614">Plasmid</keyword>
<evidence type="ECO:0000313" key="9">
    <source>
        <dbReference type="Proteomes" id="UP000258613"/>
    </source>
</evidence>
<keyword evidence="3" id="KW-0815">Transposition</keyword>
<name>A0A346PJY3_9EURY</name>
<protein>
    <submittedName>
        <fullName evidence="8">IS1341-type transposase</fullName>
    </submittedName>
</protein>
<feature type="domain" description="Probable transposase IS891/IS1136/IS1341" evidence="6">
    <location>
        <begin position="115"/>
        <end position="169"/>
    </location>
</feature>
<dbReference type="NCBIfam" id="TIGR01766">
    <property type="entry name" value="IS200/IS605 family accessory protein TnpB-like domain"/>
    <property type="match status" value="1"/>
</dbReference>
<proteinExistence type="inferred from homology"/>
<evidence type="ECO:0000259" key="6">
    <source>
        <dbReference type="Pfam" id="PF01385"/>
    </source>
</evidence>
<comment type="similarity">
    <text evidence="2">In the N-terminal section; belongs to the transposase 2 family.</text>
</comment>
<organism evidence="8 9">
    <name type="scientific">Natrarchaeobaculum sulfurireducens</name>
    <dbReference type="NCBI Taxonomy" id="2044521"/>
    <lineage>
        <taxon>Archaea</taxon>
        <taxon>Methanobacteriati</taxon>
        <taxon>Methanobacteriota</taxon>
        <taxon>Stenosarchaea group</taxon>
        <taxon>Halobacteria</taxon>
        <taxon>Halobacteriales</taxon>
        <taxon>Natrialbaceae</taxon>
        <taxon>Natrarchaeobaculum</taxon>
    </lineage>
</organism>
<dbReference type="GO" id="GO:0006310">
    <property type="term" value="P:DNA recombination"/>
    <property type="evidence" value="ECO:0007669"/>
    <property type="project" value="UniProtKB-KW"/>
</dbReference>
<dbReference type="PANTHER" id="PTHR30405:SF11">
    <property type="entry name" value="RNA-GUIDED DNA ENDONUCLEASE RV2885C-RELATED"/>
    <property type="match status" value="1"/>
</dbReference>
<dbReference type="GO" id="GO:0032196">
    <property type="term" value="P:transposition"/>
    <property type="evidence" value="ECO:0007669"/>
    <property type="project" value="UniProtKB-KW"/>
</dbReference>
<dbReference type="Pfam" id="PF01385">
    <property type="entry name" value="OrfB_IS605"/>
    <property type="match status" value="1"/>
</dbReference>
<accession>A0A346PJY3</accession>
<dbReference type="EMBL" id="CP027032">
    <property type="protein sequence ID" value="AXR79828.1"/>
    <property type="molecule type" value="Genomic_DNA"/>
</dbReference>
<comment type="similarity">
    <text evidence="1">In the C-terminal section; belongs to the transposase 35 family.</text>
</comment>
<evidence type="ECO:0000256" key="2">
    <source>
        <dbReference type="ARBA" id="ARBA00011044"/>
    </source>
</evidence>
<feature type="domain" description="Cas12f1-like TNB" evidence="7">
    <location>
        <begin position="196"/>
        <end position="262"/>
    </location>
</feature>
<dbReference type="GO" id="GO:0003677">
    <property type="term" value="F:DNA binding"/>
    <property type="evidence" value="ECO:0007669"/>
    <property type="project" value="UniProtKB-KW"/>
</dbReference>
<dbReference type="NCBIfam" id="NF040570">
    <property type="entry name" value="guided_TnpB"/>
    <property type="match status" value="1"/>
</dbReference>
<dbReference type="InterPro" id="IPR051399">
    <property type="entry name" value="RNA-guided_DNA_endo/Transpos"/>
</dbReference>
<evidence type="ECO:0000313" key="8">
    <source>
        <dbReference type="EMBL" id="AXR79828.1"/>
    </source>
</evidence>
<dbReference type="AlphaFoldDB" id="A0A346PJY3"/>
<dbReference type="InterPro" id="IPR010095">
    <property type="entry name" value="Cas12f1-like_TNB"/>
</dbReference>
<keyword evidence="5" id="KW-0233">DNA recombination</keyword>
<evidence type="ECO:0000256" key="3">
    <source>
        <dbReference type="ARBA" id="ARBA00022578"/>
    </source>
</evidence>
<dbReference type="Proteomes" id="UP000258613">
    <property type="component" value="Plasmid pAArc-Mg-01"/>
</dbReference>
<evidence type="ECO:0000256" key="5">
    <source>
        <dbReference type="ARBA" id="ARBA00023172"/>
    </source>
</evidence>
<dbReference type="KEGG" id="nag:AArcMg_4003"/>
<sequence length="308" mass="34709">MVVPLESHGPCHRPWYVCFVPSQERLACREVRVALETTGARERVLVSRRVVGRTAVWTRLACPRFRANFDGDAELFGRTGESIDERAERPEVVRLRVRPHRPVGLENVEDEYYFTKKKAKCDDSSSREATRLDRNRTGRRTHFLHTLSKAIVEECVKRGVGTLVVGDLGGIREDGENGEPRNWGDHGNLDLHGWTFDRFTTLLDYKAEAEGIDVELVSERDTSNSCSACGQTDDKQRVERGLYVCEKCDTVANADVNGAENIRQKVLPSLATDGGDRDNGWLAQPAVHLFDRSEGCFAPREQVVNREP</sequence>
<keyword evidence="4" id="KW-0238">DNA-binding</keyword>
<keyword evidence="9" id="KW-1185">Reference proteome</keyword>
<evidence type="ECO:0000259" key="7">
    <source>
        <dbReference type="Pfam" id="PF07282"/>
    </source>
</evidence>
<dbReference type="PANTHER" id="PTHR30405">
    <property type="entry name" value="TRANSPOSASE"/>
    <property type="match status" value="1"/>
</dbReference>
<dbReference type="Pfam" id="PF07282">
    <property type="entry name" value="Cas12f1-like_TNB"/>
    <property type="match status" value="1"/>
</dbReference>
<reference evidence="8 9" key="1">
    <citation type="submission" date="2018-02" db="EMBL/GenBank/DDBJ databases">
        <title>Phenotypic and genomic properties of facultatively anaerobic sulfur-reducing natronoarchaea from hypersaline soda lakes.</title>
        <authorList>
            <person name="Sorokin D.Y."/>
            <person name="Kublanov I.V."/>
            <person name="Roman P."/>
            <person name="Sinninghe Damste J.S."/>
            <person name="Golyshin P.N."/>
            <person name="Rojo D."/>
            <person name="Ciordia S."/>
            <person name="Mena M.D.C."/>
            <person name="Ferrer M."/>
            <person name="Messina E."/>
            <person name="Smedile F."/>
            <person name="La Spada G."/>
            <person name="La Cono V."/>
            <person name="Yakimov M.M."/>
        </authorList>
    </citation>
    <scope>NUCLEOTIDE SEQUENCE [LARGE SCALE GENOMIC DNA]</scope>
    <source>
        <strain evidence="8 9">AArc-Mg</strain>
        <plasmid evidence="9">paarc-mg-01</plasmid>
    </source>
</reference>
<evidence type="ECO:0000256" key="4">
    <source>
        <dbReference type="ARBA" id="ARBA00023125"/>
    </source>
</evidence>
<gene>
    <name evidence="8" type="ORF">AArcMg_4003</name>
</gene>
<geneLocation type="plasmid" evidence="9">
    <name>paarc-mg-01</name>
</geneLocation>